<sequence>MPSTSTRKPNRLAANNQGFCSVFGVKATIIIVGFILLVSVLSLLYLCTWTIITKHKYALLASAYLYAISTYSLL</sequence>
<accession>A0A8S2UJK6</accession>
<keyword evidence="1" id="KW-0812">Transmembrane</keyword>
<evidence type="ECO:0000256" key="1">
    <source>
        <dbReference type="SAM" id="Phobius"/>
    </source>
</evidence>
<proteinExistence type="predicted"/>
<keyword evidence="1" id="KW-1133">Transmembrane helix</keyword>
<dbReference type="Proteomes" id="UP000681720">
    <property type="component" value="Unassembled WGS sequence"/>
</dbReference>
<name>A0A8S2UJK6_9BILA</name>
<keyword evidence="1" id="KW-0472">Membrane</keyword>
<reference evidence="2" key="1">
    <citation type="submission" date="2021-02" db="EMBL/GenBank/DDBJ databases">
        <authorList>
            <person name="Nowell W R."/>
        </authorList>
    </citation>
    <scope>NUCLEOTIDE SEQUENCE</scope>
</reference>
<dbReference type="AlphaFoldDB" id="A0A8S2UJK6"/>
<organism evidence="2 3">
    <name type="scientific">Rotaria magnacalcarata</name>
    <dbReference type="NCBI Taxonomy" id="392030"/>
    <lineage>
        <taxon>Eukaryota</taxon>
        <taxon>Metazoa</taxon>
        <taxon>Spiralia</taxon>
        <taxon>Gnathifera</taxon>
        <taxon>Rotifera</taxon>
        <taxon>Eurotatoria</taxon>
        <taxon>Bdelloidea</taxon>
        <taxon>Philodinida</taxon>
        <taxon>Philodinidae</taxon>
        <taxon>Rotaria</taxon>
    </lineage>
</organism>
<protein>
    <submittedName>
        <fullName evidence="2">Uncharacterized protein</fullName>
    </submittedName>
</protein>
<gene>
    <name evidence="2" type="ORF">GIL414_LOCUS27810</name>
</gene>
<evidence type="ECO:0000313" key="2">
    <source>
        <dbReference type="EMBL" id="CAF4347171.1"/>
    </source>
</evidence>
<feature type="non-terminal residue" evidence="2">
    <location>
        <position position="74"/>
    </location>
</feature>
<dbReference type="EMBL" id="CAJOBJ010045326">
    <property type="protein sequence ID" value="CAF4347171.1"/>
    <property type="molecule type" value="Genomic_DNA"/>
</dbReference>
<comment type="caution">
    <text evidence="2">The sequence shown here is derived from an EMBL/GenBank/DDBJ whole genome shotgun (WGS) entry which is preliminary data.</text>
</comment>
<evidence type="ECO:0000313" key="3">
    <source>
        <dbReference type="Proteomes" id="UP000681720"/>
    </source>
</evidence>
<feature type="transmembrane region" description="Helical" evidence="1">
    <location>
        <begin position="23"/>
        <end position="45"/>
    </location>
</feature>
<feature type="non-terminal residue" evidence="2">
    <location>
        <position position="1"/>
    </location>
</feature>